<evidence type="ECO:0000313" key="3">
    <source>
        <dbReference type="Proteomes" id="UP001056708"/>
    </source>
</evidence>
<dbReference type="PANTHER" id="PTHR12526:SF600">
    <property type="entry name" value="GLYCOSYL TRANSFERASE GROUP 1"/>
    <property type="match status" value="1"/>
</dbReference>
<evidence type="ECO:0000313" key="2">
    <source>
        <dbReference type="EMBL" id="USR92871.1"/>
    </source>
</evidence>
<proteinExistence type="predicted"/>
<accession>A0ABY5AVT7</accession>
<name>A0ABY5AVT7_9CYAN</name>
<reference evidence="2" key="1">
    <citation type="submission" date="2022-06" db="EMBL/GenBank/DDBJ databases">
        <title>Genome sequence of Phormidium yuhuli AB48 isolated from an industrial photobioreactor environment.</title>
        <authorList>
            <person name="Qiu Y."/>
            <person name="Noonan A.J.C."/>
            <person name="Dofher K."/>
            <person name="Koch M."/>
            <person name="Kieft B."/>
            <person name="Lin X."/>
            <person name="Ziels R.M."/>
            <person name="Hallam S.J."/>
        </authorList>
    </citation>
    <scope>NUCLEOTIDE SEQUENCE</scope>
    <source>
        <strain evidence="2">AB48</strain>
    </source>
</reference>
<organism evidence="2 3">
    <name type="scientific">Phormidium yuhuli AB48</name>
    <dbReference type="NCBI Taxonomy" id="2940671"/>
    <lineage>
        <taxon>Bacteria</taxon>
        <taxon>Bacillati</taxon>
        <taxon>Cyanobacteriota</taxon>
        <taxon>Cyanophyceae</taxon>
        <taxon>Oscillatoriophycideae</taxon>
        <taxon>Oscillatoriales</taxon>
        <taxon>Oscillatoriaceae</taxon>
        <taxon>Phormidium</taxon>
        <taxon>Phormidium yuhuli</taxon>
    </lineage>
</organism>
<dbReference type="Proteomes" id="UP001056708">
    <property type="component" value="Chromosome"/>
</dbReference>
<sequence length="410" mass="45849">MNVLSLSATFPYPPSRGGTQVRTFNLLKYLNHYHPITLVTQRQAGVTDEEIEALRSYVSKLVVFDRPPALKGGALTKAKRFASFFLGGRPPSVLSYYSREMQAWVDEAVNSGEYEVITCEHSVNETFVRPNWGDRLKTVVNVHSSIFGTCQQQLETETAEHPLRDRLNLPLLFRYENRYCQKFSHIVVTTPEDGAQMKQFNPDSCIMVIPNGVDVELFPMRSQDPGGHRLTFVGAMDNIANIDAVTFLVREIYPQVRSRYPETTLTLVGSNPVAEVQQLGQVPGVTVTGRVPSMTDYLHQATVCVVSMRIGYGIKNKTLEAMAAGTPVVGSDAALEGLEVDGETVPRRALRANHVAEYVESISHLFENETLRQDLSQQGRSYIEEEFTWQRAGQLYERAIAAQRGVCPET</sequence>
<keyword evidence="3" id="KW-1185">Reference proteome</keyword>
<dbReference type="Pfam" id="PF13439">
    <property type="entry name" value="Glyco_transf_4"/>
    <property type="match status" value="1"/>
</dbReference>
<dbReference type="InterPro" id="IPR028098">
    <property type="entry name" value="Glyco_trans_4-like_N"/>
</dbReference>
<dbReference type="SUPFAM" id="SSF53756">
    <property type="entry name" value="UDP-Glycosyltransferase/glycogen phosphorylase"/>
    <property type="match status" value="1"/>
</dbReference>
<dbReference type="Gene3D" id="3.40.50.2000">
    <property type="entry name" value="Glycogen Phosphorylase B"/>
    <property type="match status" value="2"/>
</dbReference>
<dbReference type="Pfam" id="PF13692">
    <property type="entry name" value="Glyco_trans_1_4"/>
    <property type="match status" value="1"/>
</dbReference>
<feature type="domain" description="Glycosyltransferase subfamily 4-like N-terminal" evidence="1">
    <location>
        <begin position="17"/>
        <end position="216"/>
    </location>
</feature>
<protein>
    <submittedName>
        <fullName evidence="2">Glycosyltransferase family 4 protein</fullName>
    </submittedName>
</protein>
<dbReference type="RefSeq" id="WP_252665047.1">
    <property type="nucleotide sequence ID" value="NZ_CP098611.1"/>
</dbReference>
<dbReference type="CDD" id="cd03801">
    <property type="entry name" value="GT4_PimA-like"/>
    <property type="match status" value="1"/>
</dbReference>
<dbReference type="EMBL" id="CP098611">
    <property type="protein sequence ID" value="USR92871.1"/>
    <property type="molecule type" value="Genomic_DNA"/>
</dbReference>
<evidence type="ECO:0000259" key="1">
    <source>
        <dbReference type="Pfam" id="PF13439"/>
    </source>
</evidence>
<gene>
    <name evidence="2" type="ORF">NEA10_09200</name>
</gene>
<dbReference type="PANTHER" id="PTHR12526">
    <property type="entry name" value="GLYCOSYLTRANSFERASE"/>
    <property type="match status" value="1"/>
</dbReference>